<dbReference type="STRING" id="1300345.LF41_2498"/>
<dbReference type="eggNOG" id="COG0433">
    <property type="taxonomic scope" value="Bacteria"/>
</dbReference>
<name>A0A0A2X415_9GAMM</name>
<feature type="region of interest" description="Disordered" evidence="1">
    <location>
        <begin position="424"/>
        <end position="462"/>
    </location>
</feature>
<dbReference type="InterPro" id="IPR051162">
    <property type="entry name" value="T4SS_component"/>
</dbReference>
<keyword evidence="3" id="KW-0067">ATP-binding</keyword>
<keyword evidence="4" id="KW-1185">Reference proteome</keyword>
<dbReference type="GO" id="GO:0005524">
    <property type="term" value="F:ATP binding"/>
    <property type="evidence" value="ECO:0007669"/>
    <property type="project" value="UniProtKB-KW"/>
</dbReference>
<dbReference type="OrthoDB" id="9758751at2"/>
<feature type="domain" description="Helicase HerA-like C-terminal" evidence="2">
    <location>
        <begin position="12"/>
        <end position="508"/>
    </location>
</feature>
<dbReference type="Proteomes" id="UP000030518">
    <property type="component" value="Unassembled WGS sequence"/>
</dbReference>
<comment type="caution">
    <text evidence="3">The sequence shown here is derived from an EMBL/GenBank/DDBJ whole genome shotgun (WGS) entry which is preliminary data.</text>
</comment>
<proteinExistence type="predicted"/>
<dbReference type="PANTHER" id="PTHR30121">
    <property type="entry name" value="UNCHARACTERIZED PROTEIN YJGR-RELATED"/>
    <property type="match status" value="1"/>
</dbReference>
<keyword evidence="3" id="KW-0547">Nucleotide-binding</keyword>
<reference evidence="3 4" key="1">
    <citation type="submission" date="2014-09" db="EMBL/GenBank/DDBJ databases">
        <title>Genome sequences of Lysobacter dokdonensis DS-58.</title>
        <authorList>
            <person name="Kim J.F."/>
            <person name="Kwak M.-J."/>
        </authorList>
    </citation>
    <scope>NUCLEOTIDE SEQUENCE [LARGE SCALE GENOMIC DNA]</scope>
    <source>
        <strain evidence="3 4">DS-58</strain>
    </source>
</reference>
<dbReference type="Pfam" id="PF05872">
    <property type="entry name" value="HerA_C"/>
    <property type="match status" value="1"/>
</dbReference>
<dbReference type="InterPro" id="IPR027417">
    <property type="entry name" value="P-loop_NTPase"/>
</dbReference>
<sequence>MDPILVGKSVTTAEGGPVVLEPKYGNRHGLVAGATGTGKTVTLMTLAEGFSRIGVPVFLADVKGDVAGLAVAGTPDQKVLDRAAKIGVAGYAPAANPVVFWDLYGKLGHPVRTTVSEMGPTLLARILELNDTQSGVLDIVFKLADDRGLLLLDLEDLRALLGVVADERKDISTSYGLVSAPSIGAIQRALLRLEQDGAEEFFGEPALELSDLMRTMPDGRGVIGILAAAQLVLKPRLYSSFLLWLLSELFETLPEVGDLDKPKLVFVFDEAHLLFDDAPPALQQRVEQVVRLIRSKGVGVYFCSQFPDDVPDEILGQLGNRVQHALRAFTPRDQKAVRTAAETFVANPNLDVGKTISALGVGEALVSTLHDVDGARAVPMPVERTLIAPPRCRMGAITDAERAQVRATSPVGTKYDTRIDRESAAEKLAAHAQAAAERVDAPKAKSREDDDRDEPGVGSAVKDAVFGTKRRQGMVETMAKQTARTVGSQIGRQILRGLLGGIFGGSRR</sequence>
<organism evidence="3 4">
    <name type="scientific">Lysobacter dokdonensis DS-58</name>
    <dbReference type="NCBI Taxonomy" id="1300345"/>
    <lineage>
        <taxon>Bacteria</taxon>
        <taxon>Pseudomonadati</taxon>
        <taxon>Pseudomonadota</taxon>
        <taxon>Gammaproteobacteria</taxon>
        <taxon>Lysobacterales</taxon>
        <taxon>Lysobacteraceae</taxon>
        <taxon>Noviluteimonas</taxon>
    </lineage>
</organism>
<feature type="compositionally biased region" description="Basic and acidic residues" evidence="1">
    <location>
        <begin position="437"/>
        <end position="449"/>
    </location>
</feature>
<dbReference type="EMBL" id="JRKJ01000005">
    <property type="protein sequence ID" value="KGQ19989.1"/>
    <property type="molecule type" value="Genomic_DNA"/>
</dbReference>
<accession>A0A0A2X415</accession>
<dbReference type="InterPro" id="IPR033186">
    <property type="entry name" value="HerA_C"/>
</dbReference>
<protein>
    <submittedName>
        <fullName evidence="3">ATP-binding protein</fullName>
    </submittedName>
</protein>
<gene>
    <name evidence="3" type="ORF">LF41_2498</name>
</gene>
<evidence type="ECO:0000313" key="3">
    <source>
        <dbReference type="EMBL" id="KGQ19989.1"/>
    </source>
</evidence>
<evidence type="ECO:0000259" key="2">
    <source>
        <dbReference type="Pfam" id="PF05872"/>
    </source>
</evidence>
<dbReference type="RefSeq" id="WP_036166995.1">
    <property type="nucleotide sequence ID" value="NZ_JRKJ01000005.1"/>
</dbReference>
<dbReference type="Gene3D" id="3.40.50.300">
    <property type="entry name" value="P-loop containing nucleotide triphosphate hydrolases"/>
    <property type="match status" value="2"/>
</dbReference>
<dbReference type="AlphaFoldDB" id="A0A0A2X415"/>
<evidence type="ECO:0000256" key="1">
    <source>
        <dbReference type="SAM" id="MobiDB-lite"/>
    </source>
</evidence>
<dbReference type="PANTHER" id="PTHR30121:SF6">
    <property type="entry name" value="SLR6007 PROTEIN"/>
    <property type="match status" value="1"/>
</dbReference>
<dbReference type="PATRIC" id="fig|1300345.3.peg.1063"/>
<dbReference type="SUPFAM" id="SSF52540">
    <property type="entry name" value="P-loop containing nucleoside triphosphate hydrolases"/>
    <property type="match status" value="1"/>
</dbReference>
<evidence type="ECO:0000313" key="4">
    <source>
        <dbReference type="Proteomes" id="UP000030518"/>
    </source>
</evidence>